<dbReference type="EMBL" id="BARV01035072">
    <property type="protein sequence ID" value="GAI53505.1"/>
    <property type="molecule type" value="Genomic_DNA"/>
</dbReference>
<sequence length="69" mass="8081">GYIYYYDNVRGHSSLSYQTPFAYLKSQLPDLDDKIRFVIPIMLDKVSVELAPWSGYHVLAQHQLSKYKL</sequence>
<organism evidence="1">
    <name type="scientific">marine sediment metagenome</name>
    <dbReference type="NCBI Taxonomy" id="412755"/>
    <lineage>
        <taxon>unclassified sequences</taxon>
        <taxon>metagenomes</taxon>
        <taxon>ecological metagenomes</taxon>
    </lineage>
</organism>
<accession>X1QRF9</accession>
<protein>
    <submittedName>
        <fullName evidence="1">Uncharacterized protein</fullName>
    </submittedName>
</protein>
<feature type="non-terminal residue" evidence="1">
    <location>
        <position position="1"/>
    </location>
</feature>
<reference evidence="1" key="1">
    <citation type="journal article" date="2014" name="Front. Microbiol.">
        <title>High frequency of phylogenetically diverse reductive dehalogenase-homologous genes in deep subseafloor sedimentary metagenomes.</title>
        <authorList>
            <person name="Kawai M."/>
            <person name="Futagami T."/>
            <person name="Toyoda A."/>
            <person name="Takaki Y."/>
            <person name="Nishi S."/>
            <person name="Hori S."/>
            <person name="Arai W."/>
            <person name="Tsubouchi T."/>
            <person name="Morono Y."/>
            <person name="Uchiyama I."/>
            <person name="Ito T."/>
            <person name="Fujiyama A."/>
            <person name="Inagaki F."/>
            <person name="Takami H."/>
        </authorList>
    </citation>
    <scope>NUCLEOTIDE SEQUENCE</scope>
    <source>
        <strain evidence="1">Expedition CK06-06</strain>
    </source>
</reference>
<dbReference type="AlphaFoldDB" id="X1QRF9"/>
<name>X1QRF9_9ZZZZ</name>
<proteinExistence type="predicted"/>
<gene>
    <name evidence="1" type="ORF">S06H3_54782</name>
</gene>
<comment type="caution">
    <text evidence="1">The sequence shown here is derived from an EMBL/GenBank/DDBJ whole genome shotgun (WGS) entry which is preliminary data.</text>
</comment>
<evidence type="ECO:0000313" key="1">
    <source>
        <dbReference type="EMBL" id="GAI53505.1"/>
    </source>
</evidence>